<feature type="compositionally biased region" description="Basic and acidic residues" evidence="2">
    <location>
        <begin position="103"/>
        <end position="115"/>
    </location>
</feature>
<organism evidence="3 4">
    <name type="scientific">Porites evermanni</name>
    <dbReference type="NCBI Taxonomy" id="104178"/>
    <lineage>
        <taxon>Eukaryota</taxon>
        <taxon>Metazoa</taxon>
        <taxon>Cnidaria</taxon>
        <taxon>Anthozoa</taxon>
        <taxon>Hexacorallia</taxon>
        <taxon>Scleractinia</taxon>
        <taxon>Fungiina</taxon>
        <taxon>Poritidae</taxon>
        <taxon>Porites</taxon>
    </lineage>
</organism>
<accession>A0ABN8QGD2</accession>
<feature type="compositionally biased region" description="Basic and acidic residues" evidence="2">
    <location>
        <begin position="592"/>
        <end position="717"/>
    </location>
</feature>
<evidence type="ECO:0000256" key="2">
    <source>
        <dbReference type="SAM" id="MobiDB-lite"/>
    </source>
</evidence>
<feature type="compositionally biased region" description="Basic and acidic residues" evidence="2">
    <location>
        <begin position="806"/>
        <end position="821"/>
    </location>
</feature>
<evidence type="ECO:0000313" key="3">
    <source>
        <dbReference type="EMBL" id="CAH3163513.1"/>
    </source>
</evidence>
<feature type="region of interest" description="Disordered" evidence="2">
    <location>
        <begin position="743"/>
        <end position="834"/>
    </location>
</feature>
<reference evidence="3 4" key="1">
    <citation type="submission" date="2022-05" db="EMBL/GenBank/DDBJ databases">
        <authorList>
            <consortium name="Genoscope - CEA"/>
            <person name="William W."/>
        </authorList>
    </citation>
    <scope>NUCLEOTIDE SEQUENCE [LARGE SCALE GENOMIC DNA]</scope>
</reference>
<feature type="region of interest" description="Disordered" evidence="2">
    <location>
        <begin position="56"/>
        <end position="717"/>
    </location>
</feature>
<feature type="compositionally biased region" description="Polar residues" evidence="2">
    <location>
        <begin position="755"/>
        <end position="768"/>
    </location>
</feature>
<gene>
    <name evidence="3" type="ORF">PEVE_00004594</name>
</gene>
<dbReference type="Proteomes" id="UP001159427">
    <property type="component" value="Unassembled WGS sequence"/>
</dbReference>
<protein>
    <submittedName>
        <fullName evidence="3">Uncharacterized protein</fullName>
    </submittedName>
</protein>
<proteinExistence type="predicted"/>
<keyword evidence="4" id="KW-1185">Reference proteome</keyword>
<evidence type="ECO:0000313" key="4">
    <source>
        <dbReference type="Proteomes" id="UP001159427"/>
    </source>
</evidence>
<evidence type="ECO:0000256" key="1">
    <source>
        <dbReference type="SAM" id="Coils"/>
    </source>
</evidence>
<dbReference type="EMBL" id="CALNXI010001289">
    <property type="protein sequence ID" value="CAH3163513.1"/>
    <property type="molecule type" value="Genomic_DNA"/>
</dbReference>
<feature type="coiled-coil region" evidence="1">
    <location>
        <begin position="10"/>
        <end position="44"/>
    </location>
</feature>
<feature type="compositionally biased region" description="Basic residues" evidence="2">
    <location>
        <begin position="76"/>
        <end position="90"/>
    </location>
</feature>
<feature type="compositionally biased region" description="Basic and acidic residues" evidence="2">
    <location>
        <begin position="126"/>
        <end position="146"/>
    </location>
</feature>
<feature type="compositionally biased region" description="Low complexity" evidence="2">
    <location>
        <begin position="186"/>
        <end position="217"/>
    </location>
</feature>
<sequence>MADVIMEMVIHQLENSASKLELLLRDYRNKVEEEEKDVEKAADEDDVAAVARKARNRLSSSQLVVPVTDGTDGGGRSHRRRPTVSRRPHHGRLEEEKEEEKDKEEVKVDKVDGLEKSPPQIVVKADFTDMEPKASELKHLVKDRARPPQKRRLPTRPSNRTAASNVSNNGDEKAEDENIELFWNKPVDVPTVEVTPEVTQPTRKTSTPKTPPASKTTPPRPAPKPKPSSKTKEPEENKKSGWMPKGGLNIGIPGFLKKKHRDRSATAPGPPESASTAWYTNDAEKKKKGDSPKQSRQRAASENRPDVEKTPPEKKNEKEKVPSVKKPVSKERTPSEKKLEVKPSEKKPEVAPTEKKPEVTRSEKKPEVAPTEKKPEVTPSEKKPEVTPNEKKPEVTPSEKKPEVTPTEKKPEAIPSDKKEETPTEKKGEETIGRRISDKKPELVRPPIMGGKPFALPRDRATTDSTVRPSAPHPPETAASSDKGSSQTTSDEAASAPAPAVKKPPKFGIGIGGLAGGGLLAEMKQRQERAASLKKNKTPEKPAETKPDEKDTGSKGADVEVSKETLVKPSSVKRPRLPSGTPPKPAPRPKPKPAENKEEKPGIKLVKKPEEKKVEEPEAKVEEKVGQKKEEENKEEKPEASKTNVEEEKKEEEKVTEVDGKKKAVAKEEETVEEGTKPKMGGTEKERKASEKESEQLKQEKEAETKDVTSIGDKVETQKSETIDKGVIGTKRTGTLDDIWVQKESGKQALRPGGRSNSLKVQRTTSIEKTAALSATLPKPWSPGQGPSSLLTRKLSWEPPAVGDEEFVRKEKDRSGNRGEETIQEVAEEQSNKT</sequence>
<name>A0ABN8QGD2_9CNID</name>
<comment type="caution">
    <text evidence="3">The sequence shown here is derived from an EMBL/GenBank/DDBJ whole genome shotgun (WGS) entry which is preliminary data.</text>
</comment>
<keyword evidence="1" id="KW-0175">Coiled coil</keyword>
<feature type="compositionally biased region" description="Polar residues" evidence="2">
    <location>
        <begin position="478"/>
        <end position="492"/>
    </location>
</feature>
<feature type="compositionally biased region" description="Basic and acidic residues" evidence="2">
    <location>
        <begin position="282"/>
        <end position="443"/>
    </location>
</feature>
<feature type="compositionally biased region" description="Polar residues" evidence="2">
    <location>
        <begin position="156"/>
        <end position="169"/>
    </location>
</feature>
<feature type="compositionally biased region" description="Gly residues" evidence="2">
    <location>
        <begin position="509"/>
        <end position="519"/>
    </location>
</feature>
<feature type="compositionally biased region" description="Basic and acidic residues" evidence="2">
    <location>
        <begin position="230"/>
        <end position="239"/>
    </location>
</feature>
<feature type="compositionally biased region" description="Basic and acidic residues" evidence="2">
    <location>
        <begin position="523"/>
        <end position="566"/>
    </location>
</feature>